<feature type="region of interest" description="Disordered" evidence="1">
    <location>
        <begin position="1"/>
        <end position="83"/>
    </location>
</feature>
<accession>A0A1W7CZH6</accession>
<dbReference type="EMBL" id="CP021121">
    <property type="protein sequence ID" value="ARQ70166.1"/>
    <property type="molecule type" value="Genomic_DNA"/>
</dbReference>
<feature type="compositionally biased region" description="Basic and acidic residues" evidence="1">
    <location>
        <begin position="1"/>
        <end position="12"/>
    </location>
</feature>
<sequence>MSETRSQEERNAGRPTTGDGKLTTKATSSPTVKPLGDDWGTSEPADADKPISKPQGDGRGPGEPTVKPLGDMWGTSEPADGGK</sequence>
<dbReference type="OrthoDB" id="4248385at2"/>
<reference evidence="2 3" key="1">
    <citation type="submission" date="2017-05" db="EMBL/GenBank/DDBJ databases">
        <title>Complete genome sequence of Streptomyces sp. SCSIO 03032 revealed the diverse biosynthetic pathways for its bioactive secondary metabolites.</title>
        <authorList>
            <person name="Ma L."/>
            <person name="Zhu Y."/>
            <person name="Zhang W."/>
            <person name="Zhang G."/>
            <person name="Tian X."/>
            <person name="Zhang S."/>
            <person name="Zhang C."/>
        </authorList>
    </citation>
    <scope>NUCLEOTIDE SEQUENCE [LARGE SCALE GENOMIC DNA]</scope>
    <source>
        <strain evidence="2 3">SCSIO 03032</strain>
    </source>
</reference>
<protein>
    <submittedName>
        <fullName evidence="2">Uncharacterized protein</fullName>
    </submittedName>
</protein>
<name>A0A1W7CZH6_9ACTN</name>
<dbReference type="RefSeq" id="WP_086160020.1">
    <property type="nucleotide sequence ID" value="NZ_CP021121.1"/>
</dbReference>
<dbReference type="AlphaFoldDB" id="A0A1W7CZH6"/>
<evidence type="ECO:0000313" key="2">
    <source>
        <dbReference type="EMBL" id="ARQ70166.1"/>
    </source>
</evidence>
<gene>
    <name evidence="2" type="ORF">CAG99_16100</name>
</gene>
<proteinExistence type="predicted"/>
<dbReference type="Proteomes" id="UP000194218">
    <property type="component" value="Chromosome"/>
</dbReference>
<evidence type="ECO:0000313" key="3">
    <source>
        <dbReference type="Proteomes" id="UP000194218"/>
    </source>
</evidence>
<keyword evidence="3" id="KW-1185">Reference proteome</keyword>
<evidence type="ECO:0000256" key="1">
    <source>
        <dbReference type="SAM" id="MobiDB-lite"/>
    </source>
</evidence>
<dbReference type="KEGG" id="smao:CAG99_16100"/>
<organism evidence="2 3">
    <name type="scientific">Streptomyces marincola</name>
    <dbReference type="NCBI Taxonomy" id="2878388"/>
    <lineage>
        <taxon>Bacteria</taxon>
        <taxon>Bacillati</taxon>
        <taxon>Actinomycetota</taxon>
        <taxon>Actinomycetes</taxon>
        <taxon>Kitasatosporales</taxon>
        <taxon>Streptomycetaceae</taxon>
        <taxon>Streptomyces</taxon>
    </lineage>
</organism>